<dbReference type="EC" id="2.7.7.12" evidence="5 13"/>
<evidence type="ECO:0000256" key="1">
    <source>
        <dbReference type="ARBA" id="ARBA00001107"/>
    </source>
</evidence>
<dbReference type="NCBIfam" id="TIGR00209">
    <property type="entry name" value="galT_1"/>
    <property type="match status" value="1"/>
</dbReference>
<gene>
    <name evidence="16" type="ORF">A1Q1_07004</name>
</gene>
<evidence type="ECO:0000256" key="9">
    <source>
        <dbReference type="ARBA" id="ARBA00022723"/>
    </source>
</evidence>
<dbReference type="VEuPathDB" id="FungiDB:A1Q1_07004"/>
<dbReference type="GO" id="GO:0033499">
    <property type="term" value="P:galactose catabolic process via UDP-galactose, Leloir pathway"/>
    <property type="evidence" value="ECO:0007669"/>
    <property type="project" value="TreeGrafter"/>
</dbReference>
<comment type="pathway">
    <text evidence="3 13">Carbohydrate metabolism; galactose metabolism.</text>
</comment>
<feature type="domain" description="Galactose-1-phosphate uridyl transferase C-terminal" evidence="15">
    <location>
        <begin position="117"/>
        <end position="267"/>
    </location>
</feature>
<evidence type="ECO:0000256" key="13">
    <source>
        <dbReference type="RuleBase" id="RU000506"/>
    </source>
</evidence>
<dbReference type="GO" id="GO:0005737">
    <property type="term" value="C:cytoplasm"/>
    <property type="evidence" value="ECO:0007669"/>
    <property type="project" value="TreeGrafter"/>
</dbReference>
<comment type="catalytic activity">
    <reaction evidence="1 13">
        <text>alpha-D-galactose 1-phosphate + UDP-alpha-D-glucose = alpha-D-glucose 1-phosphate + UDP-alpha-D-galactose</text>
        <dbReference type="Rhea" id="RHEA:13989"/>
        <dbReference type="ChEBI" id="CHEBI:58336"/>
        <dbReference type="ChEBI" id="CHEBI:58601"/>
        <dbReference type="ChEBI" id="CHEBI:58885"/>
        <dbReference type="ChEBI" id="CHEBI:66914"/>
        <dbReference type="EC" id="2.7.7.12"/>
    </reaction>
</comment>
<keyword evidence="7 13" id="KW-0808">Transferase</keyword>
<dbReference type="RefSeq" id="XP_014182728.1">
    <property type="nucleotide sequence ID" value="XM_014327253.1"/>
</dbReference>
<dbReference type="InterPro" id="IPR005850">
    <property type="entry name" value="GalP_Utransf_C"/>
</dbReference>
<evidence type="ECO:0000313" key="17">
    <source>
        <dbReference type="Proteomes" id="UP000002748"/>
    </source>
</evidence>
<keyword evidence="12 13" id="KW-0119">Carbohydrate metabolism</keyword>
<dbReference type="KEGG" id="tasa:A1Q1_07004"/>
<evidence type="ECO:0000256" key="11">
    <source>
        <dbReference type="ARBA" id="ARBA00023144"/>
    </source>
</evidence>
<evidence type="ECO:0000256" key="6">
    <source>
        <dbReference type="ARBA" id="ARBA00016340"/>
    </source>
</evidence>
<organism evidence="16 17">
    <name type="scientific">Trichosporon asahii var. asahii (strain ATCC 90039 / CBS 2479 / JCM 2466 / KCTC 7840 / NBRC 103889/ NCYC 2677 / UAMH 7654)</name>
    <name type="common">Yeast</name>
    <dbReference type="NCBI Taxonomy" id="1186058"/>
    <lineage>
        <taxon>Eukaryota</taxon>
        <taxon>Fungi</taxon>
        <taxon>Dikarya</taxon>
        <taxon>Basidiomycota</taxon>
        <taxon>Agaricomycotina</taxon>
        <taxon>Tremellomycetes</taxon>
        <taxon>Trichosporonales</taxon>
        <taxon>Trichosporonaceae</taxon>
        <taxon>Trichosporon</taxon>
    </lineage>
</organism>
<dbReference type="PANTHER" id="PTHR11943">
    <property type="entry name" value="GALACTOSE-1-PHOSPHATE URIDYLYLTRANSFERASE"/>
    <property type="match status" value="1"/>
</dbReference>
<dbReference type="PROSITE" id="PS00117">
    <property type="entry name" value="GAL_P_UDP_TRANSF_I"/>
    <property type="match status" value="1"/>
</dbReference>
<evidence type="ECO:0000256" key="8">
    <source>
        <dbReference type="ARBA" id="ARBA00022695"/>
    </source>
</evidence>
<evidence type="ECO:0000256" key="3">
    <source>
        <dbReference type="ARBA" id="ARBA00004947"/>
    </source>
</evidence>
<evidence type="ECO:0000256" key="2">
    <source>
        <dbReference type="ARBA" id="ARBA00001947"/>
    </source>
</evidence>
<keyword evidence="10" id="KW-0862">Zinc</keyword>
<evidence type="ECO:0000256" key="12">
    <source>
        <dbReference type="ARBA" id="ARBA00023277"/>
    </source>
</evidence>
<dbReference type="Proteomes" id="UP000002748">
    <property type="component" value="Unassembled WGS sequence"/>
</dbReference>
<feature type="domain" description="Galactose-1-phosphate uridyl transferase N-terminal" evidence="14">
    <location>
        <begin position="1"/>
        <end position="62"/>
    </location>
</feature>
<dbReference type="AlphaFoldDB" id="J5RBQ6"/>
<dbReference type="PANTHER" id="PTHR11943:SF1">
    <property type="entry name" value="GALACTOSE-1-PHOSPHATE URIDYLYLTRANSFERASE"/>
    <property type="match status" value="1"/>
</dbReference>
<name>J5RBQ6_TRIAS</name>
<dbReference type="Pfam" id="PF02744">
    <property type="entry name" value="GalP_UDP_tr_C"/>
    <property type="match status" value="1"/>
</dbReference>
<dbReference type="UniPathway" id="UPA00214"/>
<dbReference type="GO" id="GO:0008270">
    <property type="term" value="F:zinc ion binding"/>
    <property type="evidence" value="ECO:0007669"/>
    <property type="project" value="InterPro"/>
</dbReference>
<dbReference type="InterPro" id="IPR019779">
    <property type="entry name" value="GalP_UDPtransf1_His-AS"/>
</dbReference>
<dbReference type="FunFam" id="3.30.428.10:FF:000001">
    <property type="entry name" value="Galactose-1-phosphate uridylyltransferase"/>
    <property type="match status" value="1"/>
</dbReference>
<protein>
    <recommendedName>
        <fullName evidence="6 13">Galactose-1-phosphate uridylyltransferase</fullName>
        <ecNumber evidence="5 13">2.7.7.12</ecNumber>
    </recommendedName>
</protein>
<comment type="cofactor">
    <cofactor evidence="2">
        <name>Zn(2+)</name>
        <dbReference type="ChEBI" id="CHEBI:29105"/>
    </cofactor>
</comment>
<comment type="caution">
    <text evidence="16">The sequence shown here is derived from an EMBL/GenBank/DDBJ whole genome shotgun (WGS) entry which is preliminary data.</text>
</comment>
<dbReference type="InterPro" id="IPR036265">
    <property type="entry name" value="HIT-like_sf"/>
</dbReference>
<dbReference type="EMBL" id="ALBS01000047">
    <property type="protein sequence ID" value="EJT51773.1"/>
    <property type="molecule type" value="Genomic_DNA"/>
</dbReference>
<dbReference type="InterPro" id="IPR005849">
    <property type="entry name" value="GalP_Utransf_N"/>
</dbReference>
<evidence type="ECO:0000259" key="14">
    <source>
        <dbReference type="Pfam" id="PF01087"/>
    </source>
</evidence>
<keyword evidence="9 13" id="KW-0479">Metal-binding</keyword>
<dbReference type="Gene3D" id="3.30.428.10">
    <property type="entry name" value="HIT-like"/>
    <property type="match status" value="2"/>
</dbReference>
<evidence type="ECO:0000256" key="5">
    <source>
        <dbReference type="ARBA" id="ARBA00012384"/>
    </source>
</evidence>
<evidence type="ECO:0000259" key="15">
    <source>
        <dbReference type="Pfam" id="PF02744"/>
    </source>
</evidence>
<proteinExistence type="inferred from homology"/>
<evidence type="ECO:0000313" key="16">
    <source>
        <dbReference type="EMBL" id="EJT51773.1"/>
    </source>
</evidence>
<evidence type="ECO:0000256" key="4">
    <source>
        <dbReference type="ARBA" id="ARBA00010951"/>
    </source>
</evidence>
<keyword evidence="11 13" id="KW-0299">Galactose metabolism</keyword>
<dbReference type="GeneID" id="25990516"/>
<dbReference type="SUPFAM" id="SSF54197">
    <property type="entry name" value="HIT-like"/>
    <property type="match status" value="2"/>
</dbReference>
<dbReference type="OrthoDB" id="418412at2759"/>
<evidence type="ECO:0000256" key="7">
    <source>
        <dbReference type="ARBA" id="ARBA00022679"/>
    </source>
</evidence>
<dbReference type="GO" id="GO:0008108">
    <property type="term" value="F:UDP-glucose:hexose-1-phosphate uridylyltransferase activity"/>
    <property type="evidence" value="ECO:0007669"/>
    <property type="project" value="UniProtKB-EC"/>
</dbReference>
<reference evidence="16 17" key="1">
    <citation type="journal article" date="2012" name="Eukaryot. Cell">
        <title>Draft genome sequence of CBS 2479, the standard type strain of Trichosporon asahii.</title>
        <authorList>
            <person name="Yang R.Y."/>
            <person name="Li H.T."/>
            <person name="Zhu H."/>
            <person name="Zhou G.P."/>
            <person name="Wang M."/>
            <person name="Wang L."/>
        </authorList>
    </citation>
    <scope>NUCLEOTIDE SEQUENCE [LARGE SCALE GENOMIC DNA]</scope>
    <source>
        <strain evidence="17">ATCC 90039 / CBS 2479 / JCM 2466 / KCTC 7840 / NCYC 2677 / UAMH 7654</strain>
    </source>
</reference>
<dbReference type="Pfam" id="PF01087">
    <property type="entry name" value="GalP_UDP_transf"/>
    <property type="match status" value="1"/>
</dbReference>
<dbReference type="HOGENOM" id="CLU_029960_2_0_1"/>
<sequence length="269" mass="29846">MPLPAVEAVVKKWGEVYESELQFLQDTGATEGYVQIFENRGAMMGASAPHPHGQVWTLDYVPDEVSTELEHFRQYAETHKAPAVEGTTTAPEGGKSCCNGGVCAEVPAGQTPNRDGHACLLCTYAAAEYLDKSRIVVQNEHWLALVPFWAVWPYETLVLPYRRHIPNLSQLTAAESTSLAEVLQALLVRYDGLFSCPFPYSMGVHQSPLSDTEGLSHVHFHFYPPLLRSATVRKFLVGFEMLGEVQRDLSPEQAAEKLRAVSATHYLDQ</sequence>
<comment type="similarity">
    <text evidence="4 13">Belongs to the galactose-1-phosphate uridylyltransferase type 1 family.</text>
</comment>
<accession>J5RBQ6</accession>
<evidence type="ECO:0000256" key="10">
    <source>
        <dbReference type="ARBA" id="ARBA00022833"/>
    </source>
</evidence>
<keyword evidence="8 13" id="KW-0548">Nucleotidyltransferase</keyword>
<dbReference type="InterPro" id="IPR001937">
    <property type="entry name" value="GalP_UDPtransf1"/>
</dbReference>